<evidence type="ECO:0000256" key="4">
    <source>
        <dbReference type="ARBA" id="ARBA00022729"/>
    </source>
</evidence>
<dbReference type="Pfam" id="PF00295">
    <property type="entry name" value="Glyco_hydro_28"/>
    <property type="match status" value="1"/>
</dbReference>
<protein>
    <submittedName>
        <fullName evidence="10">Uncharacterized protein</fullName>
    </submittedName>
</protein>
<dbReference type="PANTHER" id="PTHR31736">
    <property type="match status" value="1"/>
</dbReference>
<evidence type="ECO:0000256" key="8">
    <source>
        <dbReference type="ARBA" id="ARBA00023316"/>
    </source>
</evidence>
<proteinExistence type="inferred from homology"/>
<name>A0A8H3GQ42_9AGAM</name>
<dbReference type="PANTHER" id="PTHR31736:SF8">
    <property type="entry name" value="PUTATIVE (AFU_ORTHOLOGUE AFUA_7G06410)-RELATED"/>
    <property type="match status" value="1"/>
</dbReference>
<gene>
    <name evidence="10" type="ORF">RDB_LOCUS99539</name>
</gene>
<evidence type="ECO:0000256" key="2">
    <source>
        <dbReference type="ARBA" id="ARBA00008834"/>
    </source>
</evidence>
<evidence type="ECO:0000313" key="11">
    <source>
        <dbReference type="Proteomes" id="UP000663888"/>
    </source>
</evidence>
<dbReference type="GO" id="GO:0005975">
    <property type="term" value="P:carbohydrate metabolic process"/>
    <property type="evidence" value="ECO:0007669"/>
    <property type="project" value="InterPro"/>
</dbReference>
<dbReference type="SUPFAM" id="SSF51126">
    <property type="entry name" value="Pectin lyase-like"/>
    <property type="match status" value="1"/>
</dbReference>
<dbReference type="GO" id="GO:0005576">
    <property type="term" value="C:extracellular region"/>
    <property type="evidence" value="ECO:0007669"/>
    <property type="project" value="UniProtKB-SubCell"/>
</dbReference>
<keyword evidence="8" id="KW-0961">Cell wall biogenesis/degradation</keyword>
<evidence type="ECO:0000313" key="10">
    <source>
        <dbReference type="EMBL" id="CAE6466541.1"/>
    </source>
</evidence>
<comment type="caution">
    <text evidence="10">The sequence shown here is derived from an EMBL/GenBank/DDBJ whole genome shotgun (WGS) entry which is preliminary data.</text>
</comment>
<dbReference type="InterPro" id="IPR000743">
    <property type="entry name" value="Glyco_hydro_28"/>
</dbReference>
<keyword evidence="7 9" id="KW-0326">Glycosidase</keyword>
<accession>A0A8H3GQ42</accession>
<reference evidence="10" key="1">
    <citation type="submission" date="2021-01" db="EMBL/GenBank/DDBJ databases">
        <authorList>
            <person name="Kaushik A."/>
        </authorList>
    </citation>
    <scope>NUCLEOTIDE SEQUENCE</scope>
    <source>
        <strain evidence="10">AG4-R118</strain>
    </source>
</reference>
<dbReference type="Proteomes" id="UP000663888">
    <property type="component" value="Unassembled WGS sequence"/>
</dbReference>
<keyword evidence="4" id="KW-0732">Signal</keyword>
<sequence>MSRNGSKCVITPGGEGVDDSQAIIDAFDQCGHNGHIEFQNATYHIERVMNTTDLFNCTVDIKGTLLWGTDIQYWLSNSLPLGYQNQSSAWFLGGTNLRVWYDYTKGVSNLAGKPHSLTIWKTKNSVFEGLRFVKSQMWTMTIAHSEDVLLENIFISSRSSNGYPARNTDGADTLASNRITFRGWEVDNGDDSIGQYNGVYEYIENVLARNITCIGTRYAGYIKTWTGIQQSYPPNGGGGGIGVVRNIRATGGCDTSTLQISDVTWGPMTGNITYNILARIQCSGAAPCQNVRFDGMDGIKVNGTGARIKCSNVATPIGFNCTEGL</sequence>
<evidence type="ECO:0000256" key="1">
    <source>
        <dbReference type="ARBA" id="ARBA00004613"/>
    </source>
</evidence>
<dbReference type="InterPro" id="IPR011050">
    <property type="entry name" value="Pectin_lyase_fold/virulence"/>
</dbReference>
<evidence type="ECO:0000256" key="7">
    <source>
        <dbReference type="ARBA" id="ARBA00023295"/>
    </source>
</evidence>
<organism evidence="10 11">
    <name type="scientific">Rhizoctonia solani</name>
    <dbReference type="NCBI Taxonomy" id="456999"/>
    <lineage>
        <taxon>Eukaryota</taxon>
        <taxon>Fungi</taxon>
        <taxon>Dikarya</taxon>
        <taxon>Basidiomycota</taxon>
        <taxon>Agaricomycotina</taxon>
        <taxon>Agaricomycetes</taxon>
        <taxon>Cantharellales</taxon>
        <taxon>Ceratobasidiaceae</taxon>
        <taxon>Rhizoctonia</taxon>
    </lineage>
</organism>
<comment type="similarity">
    <text evidence="2 9">Belongs to the glycosyl hydrolase 28 family.</text>
</comment>
<comment type="subcellular location">
    <subcellularLocation>
        <location evidence="1">Secreted</location>
    </subcellularLocation>
</comment>
<keyword evidence="3" id="KW-0964">Secreted</keyword>
<evidence type="ECO:0000256" key="3">
    <source>
        <dbReference type="ARBA" id="ARBA00022525"/>
    </source>
</evidence>
<keyword evidence="5 9" id="KW-0378">Hydrolase</keyword>
<evidence type="ECO:0000256" key="9">
    <source>
        <dbReference type="RuleBase" id="RU361169"/>
    </source>
</evidence>
<dbReference type="GO" id="GO:0004650">
    <property type="term" value="F:polygalacturonase activity"/>
    <property type="evidence" value="ECO:0007669"/>
    <property type="project" value="InterPro"/>
</dbReference>
<dbReference type="InterPro" id="IPR012334">
    <property type="entry name" value="Pectin_lyas_fold"/>
</dbReference>
<dbReference type="GO" id="GO:0071555">
    <property type="term" value="P:cell wall organization"/>
    <property type="evidence" value="ECO:0007669"/>
    <property type="project" value="UniProtKB-KW"/>
</dbReference>
<dbReference type="Gene3D" id="2.160.20.10">
    <property type="entry name" value="Single-stranded right-handed beta-helix, Pectin lyase-like"/>
    <property type="match status" value="1"/>
</dbReference>
<dbReference type="EMBL" id="CAJMWX010001085">
    <property type="protein sequence ID" value="CAE6466541.1"/>
    <property type="molecule type" value="Genomic_DNA"/>
</dbReference>
<keyword evidence="6" id="KW-0325">Glycoprotein</keyword>
<evidence type="ECO:0000256" key="5">
    <source>
        <dbReference type="ARBA" id="ARBA00022801"/>
    </source>
</evidence>
<evidence type="ECO:0000256" key="6">
    <source>
        <dbReference type="ARBA" id="ARBA00023180"/>
    </source>
</evidence>
<dbReference type="AlphaFoldDB" id="A0A8H3GQ42"/>